<protein>
    <recommendedName>
        <fullName evidence="13 15">Phosphoheptose isomerase</fullName>
        <ecNumber evidence="7 15">5.3.1.28</ecNumber>
    </recommendedName>
    <alternativeName>
        <fullName evidence="14 15">Sedoheptulose 7-phosphate isomerase</fullName>
    </alternativeName>
</protein>
<dbReference type="CDD" id="cd05006">
    <property type="entry name" value="SIS_GmhA"/>
    <property type="match status" value="1"/>
</dbReference>
<comment type="subunit">
    <text evidence="6 15">Homotetramer.</text>
</comment>
<comment type="cofactor">
    <cofactor evidence="15">
        <name>Zn(2+)</name>
        <dbReference type="ChEBI" id="CHEBI:29105"/>
    </cofactor>
    <text evidence="15">Binds 1 zinc ion per subunit.</text>
</comment>
<dbReference type="PATRIC" id="fig|1002364.3.peg.3134"/>
<comment type="similarity">
    <text evidence="5 15">Belongs to the SIS family. GmhA subfamily.</text>
</comment>
<sequence length="237" mass="25933">MSDDERKRKSRIGENARCGTSRGGCYPLHFLQYVECHFLCNKEAAMYHDLIRSELNEAATTLQNFISDDANIDAIQRAAVLLADSFKAGGKVLSCGNGGSHCDAMHFAEELTGRYRENRPGYAAIAISDPSHLSCVSNDFGYEYVFSRYVEAVGREGDVLLGISTSGNSGNIIKAIEAARAKGMKVITLTGKDGGKMAGSADVEIRVPHFGYADRIQEIHIKAIHILIQLIEKEMVK</sequence>
<evidence type="ECO:0000256" key="10">
    <source>
        <dbReference type="ARBA" id="ARBA00022833"/>
    </source>
</evidence>
<comment type="caution">
    <text evidence="17">The sequence shown here is derived from an EMBL/GenBank/DDBJ whole genome shotgun (WGS) entry which is preliminary data.</text>
</comment>
<dbReference type="NCBIfam" id="TIGR00441">
    <property type="entry name" value="gmhA"/>
    <property type="match status" value="1"/>
</dbReference>
<feature type="binding site" evidence="15">
    <location>
        <position position="169"/>
    </location>
    <ligand>
        <name>substrate</name>
    </ligand>
</feature>
<dbReference type="Proteomes" id="UP000005959">
    <property type="component" value="Unassembled WGS sequence"/>
</dbReference>
<keyword evidence="9 15" id="KW-0479">Metal-binding</keyword>
<dbReference type="HAMAP" id="MF_00067">
    <property type="entry name" value="GmhA"/>
    <property type="match status" value="1"/>
</dbReference>
<evidence type="ECO:0000256" key="1">
    <source>
        <dbReference type="ARBA" id="ARBA00000348"/>
    </source>
</evidence>
<dbReference type="PANTHER" id="PTHR30390:SF7">
    <property type="entry name" value="PHOSPHOHEPTOSE ISOMERASE"/>
    <property type="match status" value="1"/>
</dbReference>
<evidence type="ECO:0000256" key="11">
    <source>
        <dbReference type="ARBA" id="ARBA00023235"/>
    </source>
</evidence>
<dbReference type="EMBL" id="AGCI01000082">
    <property type="protein sequence ID" value="EHM40300.1"/>
    <property type="molecule type" value="Genomic_DNA"/>
</dbReference>
<dbReference type="InterPro" id="IPR004515">
    <property type="entry name" value="Phosphoheptose_Isoase"/>
</dbReference>
<dbReference type="GO" id="GO:0005975">
    <property type="term" value="P:carbohydrate metabolic process"/>
    <property type="evidence" value="ECO:0007669"/>
    <property type="project" value="UniProtKB-UniRule"/>
</dbReference>
<evidence type="ECO:0000256" key="15">
    <source>
        <dbReference type="HAMAP-Rule" id="MF_00067"/>
    </source>
</evidence>
<proteinExistence type="inferred from homology"/>
<dbReference type="HOGENOM" id="CLU_080999_4_0_6"/>
<dbReference type="GO" id="GO:0008968">
    <property type="term" value="F:D-sedoheptulose 7-phosphate isomerase activity"/>
    <property type="evidence" value="ECO:0007669"/>
    <property type="project" value="UniProtKB-UniRule"/>
</dbReference>
<dbReference type="AlphaFoldDB" id="G9YA38"/>
<comment type="miscellaneous">
    <text evidence="15">The reaction produces a racemic mixture of D-glycero-alpha-D-manno-heptose 7-phosphate and D-glycero-beta-D-manno-heptose 7-phosphate.</text>
</comment>
<feature type="binding site" evidence="15">
    <location>
        <position position="217"/>
    </location>
    <ligand>
        <name>Zn(2+)</name>
        <dbReference type="ChEBI" id="CHEBI:29105"/>
    </ligand>
</feature>
<dbReference type="UniPathway" id="UPA00041">
    <property type="reaction ID" value="UER00436"/>
</dbReference>
<dbReference type="GO" id="GO:0005737">
    <property type="term" value="C:cytoplasm"/>
    <property type="evidence" value="ECO:0007669"/>
    <property type="project" value="UniProtKB-SubCell"/>
</dbReference>
<dbReference type="Pfam" id="PF13580">
    <property type="entry name" value="SIS_2"/>
    <property type="match status" value="1"/>
</dbReference>
<comment type="subcellular location">
    <subcellularLocation>
        <location evidence="3 15">Cytoplasm</location>
    </subcellularLocation>
</comment>
<comment type="pathway">
    <text evidence="15">Carbohydrate biosynthesis; D-glycero-D-manno-heptose 7-phosphate biosynthesis; D-glycero-alpha-D-manno-heptose 7-phosphate and D-glycero-beta-D-manno-heptose 7-phosphate from sedoheptulose 7-phosphate: step 1/1.</text>
</comment>
<reference evidence="17 18" key="1">
    <citation type="submission" date="2011-08" db="EMBL/GenBank/DDBJ databases">
        <authorList>
            <person name="Weinstock G."/>
            <person name="Sodergren E."/>
            <person name="Clifton S."/>
            <person name="Fulton L."/>
            <person name="Fulton B."/>
            <person name="Courtney L."/>
            <person name="Fronick C."/>
            <person name="Harrison M."/>
            <person name="Strong C."/>
            <person name="Farmer C."/>
            <person name="Delahaunty K."/>
            <person name="Markovic C."/>
            <person name="Hall O."/>
            <person name="Minx P."/>
            <person name="Tomlinson C."/>
            <person name="Mitreva M."/>
            <person name="Hou S."/>
            <person name="Chen J."/>
            <person name="Wollam A."/>
            <person name="Pepin K.H."/>
            <person name="Johnson M."/>
            <person name="Bhonagiri V."/>
            <person name="Zhang X."/>
            <person name="Suruliraj S."/>
            <person name="Warren W."/>
            <person name="Chinwalla A."/>
            <person name="Mardis E.R."/>
            <person name="Wilson R.K."/>
        </authorList>
    </citation>
    <scope>NUCLEOTIDE SEQUENCE [LARGE SCALE GENOMIC DNA]</scope>
    <source>
        <strain evidence="17 18">ATCC 51873</strain>
    </source>
</reference>
<evidence type="ECO:0000256" key="12">
    <source>
        <dbReference type="ARBA" id="ARBA00023277"/>
    </source>
</evidence>
<dbReference type="GO" id="GO:2001061">
    <property type="term" value="P:D-glycero-D-manno-heptose 7-phosphate biosynthetic process"/>
    <property type="evidence" value="ECO:0007669"/>
    <property type="project" value="UniProtKB-UniPathway"/>
</dbReference>
<feature type="domain" description="SIS" evidence="16">
    <location>
        <begin position="82"/>
        <end position="237"/>
    </location>
</feature>
<feature type="binding site" evidence="15">
    <location>
        <position position="217"/>
    </location>
    <ligand>
        <name>substrate</name>
    </ligand>
</feature>
<evidence type="ECO:0000256" key="13">
    <source>
        <dbReference type="ARBA" id="ARBA00072588"/>
    </source>
</evidence>
<keyword evidence="11 15" id="KW-0413">Isomerase</keyword>
<evidence type="ECO:0000256" key="6">
    <source>
        <dbReference type="ARBA" id="ARBA00011881"/>
    </source>
</evidence>
<evidence type="ECO:0000256" key="5">
    <source>
        <dbReference type="ARBA" id="ARBA00009894"/>
    </source>
</evidence>
<feature type="binding site" evidence="15">
    <location>
        <position position="110"/>
    </location>
    <ligand>
        <name>Zn(2+)</name>
        <dbReference type="ChEBI" id="CHEBI:29105"/>
    </ligand>
</feature>
<dbReference type="PROSITE" id="PS51464">
    <property type="entry name" value="SIS"/>
    <property type="match status" value="1"/>
</dbReference>
<dbReference type="GO" id="GO:0008270">
    <property type="term" value="F:zinc ion binding"/>
    <property type="evidence" value="ECO:0007669"/>
    <property type="project" value="UniProtKB-UniRule"/>
</dbReference>
<dbReference type="InterPro" id="IPR035461">
    <property type="entry name" value="GmhA/DiaA"/>
</dbReference>
<evidence type="ECO:0000256" key="4">
    <source>
        <dbReference type="ARBA" id="ARBA00004713"/>
    </source>
</evidence>
<dbReference type="InterPro" id="IPR046348">
    <property type="entry name" value="SIS_dom_sf"/>
</dbReference>
<keyword evidence="12 15" id="KW-0119">Carbohydrate metabolism</keyword>
<evidence type="ECO:0000256" key="3">
    <source>
        <dbReference type="ARBA" id="ARBA00004496"/>
    </source>
</evidence>
<dbReference type="SUPFAM" id="SSF53697">
    <property type="entry name" value="SIS domain"/>
    <property type="match status" value="1"/>
</dbReference>
<evidence type="ECO:0000313" key="18">
    <source>
        <dbReference type="Proteomes" id="UP000005959"/>
    </source>
</evidence>
<feature type="binding site" evidence="15">
    <location>
        <begin position="97"/>
        <end position="99"/>
    </location>
    <ligand>
        <name>substrate</name>
    </ligand>
</feature>
<dbReference type="Gene3D" id="3.40.50.10490">
    <property type="entry name" value="Glucose-6-phosphate isomerase like protein, domain 1"/>
    <property type="match status" value="1"/>
</dbReference>
<dbReference type="InterPro" id="IPR001347">
    <property type="entry name" value="SIS_dom"/>
</dbReference>
<dbReference type="EC" id="5.3.1.28" evidence="7 15"/>
<evidence type="ECO:0000256" key="14">
    <source>
        <dbReference type="ARBA" id="ARBA00077444"/>
    </source>
</evidence>
<name>G9YA38_HAFAL</name>
<evidence type="ECO:0000256" key="2">
    <source>
        <dbReference type="ARBA" id="ARBA00003172"/>
    </source>
</evidence>
<evidence type="ECO:0000256" key="8">
    <source>
        <dbReference type="ARBA" id="ARBA00022490"/>
    </source>
</evidence>
<feature type="binding site" evidence="15">
    <location>
        <position position="106"/>
    </location>
    <ligand>
        <name>Zn(2+)</name>
        <dbReference type="ChEBI" id="CHEBI:29105"/>
    </ligand>
</feature>
<dbReference type="InterPro" id="IPR050099">
    <property type="entry name" value="SIS_GmhA/DiaA_subfam"/>
</dbReference>
<dbReference type="GO" id="GO:0097367">
    <property type="term" value="F:carbohydrate derivative binding"/>
    <property type="evidence" value="ECO:0007669"/>
    <property type="project" value="InterPro"/>
</dbReference>
<feature type="binding site" evidence="15">
    <location>
        <position position="110"/>
    </location>
    <ligand>
        <name>substrate</name>
    </ligand>
</feature>
<dbReference type="PANTHER" id="PTHR30390">
    <property type="entry name" value="SEDOHEPTULOSE 7-PHOSPHATE ISOMERASE / DNAA INITIATOR-ASSOCIATING FACTOR FOR REPLICATION INITIATION"/>
    <property type="match status" value="1"/>
</dbReference>
<evidence type="ECO:0000256" key="9">
    <source>
        <dbReference type="ARBA" id="ARBA00022723"/>
    </source>
</evidence>
<evidence type="ECO:0000313" key="17">
    <source>
        <dbReference type="EMBL" id="EHM40300.1"/>
    </source>
</evidence>
<accession>G9YA38</accession>
<feature type="binding site" evidence="15">
    <location>
        <begin position="164"/>
        <end position="166"/>
    </location>
    <ligand>
        <name>substrate</name>
    </ligand>
</feature>
<comment type="pathway">
    <text evidence="4">Bacterial outer membrane biogenesis; LPS core biosynthesis.</text>
</comment>
<dbReference type="NCBIfam" id="NF001628">
    <property type="entry name" value="PRK00414.1"/>
    <property type="match status" value="1"/>
</dbReference>
<keyword evidence="10 15" id="KW-0862">Zinc</keyword>
<gene>
    <name evidence="15" type="primary">gmhA</name>
    <name evidence="17" type="ORF">HMPREF0454_03458</name>
</gene>
<evidence type="ECO:0000259" key="16">
    <source>
        <dbReference type="PROSITE" id="PS51464"/>
    </source>
</evidence>
<organism evidence="17 18">
    <name type="scientific">Hafnia alvei ATCC 51873</name>
    <dbReference type="NCBI Taxonomy" id="1002364"/>
    <lineage>
        <taxon>Bacteria</taxon>
        <taxon>Pseudomonadati</taxon>
        <taxon>Pseudomonadota</taxon>
        <taxon>Gammaproteobacteria</taxon>
        <taxon>Enterobacterales</taxon>
        <taxon>Hafniaceae</taxon>
        <taxon>Hafnia</taxon>
    </lineage>
</organism>
<feature type="binding site" evidence="15">
    <location>
        <begin position="138"/>
        <end position="139"/>
    </location>
    <ligand>
        <name>substrate</name>
    </ligand>
</feature>
<comment type="catalytic activity">
    <reaction evidence="1 15">
        <text>2 D-sedoheptulose 7-phosphate = D-glycero-alpha-D-manno-heptose 7-phosphate + D-glycero-beta-D-manno-heptose 7-phosphate</text>
        <dbReference type="Rhea" id="RHEA:27489"/>
        <dbReference type="ChEBI" id="CHEBI:57483"/>
        <dbReference type="ChEBI" id="CHEBI:60203"/>
        <dbReference type="ChEBI" id="CHEBI:60204"/>
        <dbReference type="EC" id="5.3.1.28"/>
    </reaction>
</comment>
<feature type="binding site" evidence="15">
    <location>
        <position position="225"/>
    </location>
    <ligand>
        <name>Zn(2+)</name>
        <dbReference type="ChEBI" id="CHEBI:29105"/>
    </ligand>
</feature>
<dbReference type="FunFam" id="3.40.50.10490:FF:000013">
    <property type="entry name" value="Phosphoheptose isomerase"/>
    <property type="match status" value="1"/>
</dbReference>
<evidence type="ECO:0000256" key="7">
    <source>
        <dbReference type="ARBA" id="ARBA00012580"/>
    </source>
</evidence>
<comment type="function">
    <text evidence="2 15">Catalyzes the isomerization of sedoheptulose 7-phosphate in D-glycero-D-manno-heptose 7-phosphate.</text>
</comment>
<keyword evidence="8 15" id="KW-0963">Cytoplasm</keyword>